<gene>
    <name evidence="2" type="ORF">KHC33_01005</name>
</gene>
<dbReference type="PANTHER" id="PTHR34504">
    <property type="entry name" value="ANTITOXIN HICB"/>
    <property type="match status" value="1"/>
</dbReference>
<dbReference type="GeneID" id="65095719"/>
<evidence type="ECO:0000313" key="2">
    <source>
        <dbReference type="EMBL" id="QVV89145.1"/>
    </source>
</evidence>
<dbReference type="SUPFAM" id="SSF143100">
    <property type="entry name" value="TTHA1013/TTHA0281-like"/>
    <property type="match status" value="1"/>
</dbReference>
<dbReference type="KEGG" id="mrtj:KHC33_01005"/>
<dbReference type="Pfam" id="PF15919">
    <property type="entry name" value="HicB_lk_antitox"/>
    <property type="match status" value="1"/>
</dbReference>
<dbReference type="InterPro" id="IPR051404">
    <property type="entry name" value="TA_system_antitoxin"/>
</dbReference>
<dbReference type="AlphaFoldDB" id="A0A8E7EK54"/>
<keyword evidence="3" id="KW-1185">Reference proteome</keyword>
<evidence type="ECO:0000259" key="1">
    <source>
        <dbReference type="Pfam" id="PF15919"/>
    </source>
</evidence>
<dbReference type="InterPro" id="IPR031807">
    <property type="entry name" value="HicB-like"/>
</dbReference>
<name>A0A8E7EK54_9EURY</name>
<dbReference type="PANTHER" id="PTHR34504:SF2">
    <property type="entry name" value="UPF0150 PROTEIN SSL0259"/>
    <property type="match status" value="1"/>
</dbReference>
<dbReference type="Gene3D" id="3.30.160.250">
    <property type="match status" value="1"/>
</dbReference>
<dbReference type="Proteomes" id="UP000680656">
    <property type="component" value="Chromosome"/>
</dbReference>
<accession>A0A8E7EK54</accession>
<feature type="domain" description="HicB-like antitoxin of toxin-antitoxin system" evidence="1">
    <location>
        <begin position="3"/>
        <end position="52"/>
    </location>
</feature>
<protein>
    <submittedName>
        <fullName evidence="2">Type II toxin-antitoxin system HicB family antitoxin</fullName>
    </submittedName>
</protein>
<dbReference type="RefSeq" id="WP_214419946.1">
    <property type="nucleotide sequence ID" value="NZ_CP075546.1"/>
</dbReference>
<dbReference type="EMBL" id="CP075546">
    <property type="protein sequence ID" value="QVV89145.1"/>
    <property type="molecule type" value="Genomic_DNA"/>
</dbReference>
<evidence type="ECO:0000313" key="3">
    <source>
        <dbReference type="Proteomes" id="UP000680656"/>
    </source>
</evidence>
<sequence>MKFDIILEKEEDGTFSVHCPALKGCHSQGNTKEEALLNIREAIDLYLETAKEIALHTSSRQSGLFSY</sequence>
<reference evidence="2 3" key="1">
    <citation type="submission" date="2021-05" db="EMBL/GenBank/DDBJ databases">
        <title>A novel Methanospirillum isolate from a pyrite-forming mixed culture.</title>
        <authorList>
            <person name="Bunk B."/>
            <person name="Sproer C."/>
            <person name="Spring S."/>
            <person name="Pester M."/>
        </authorList>
    </citation>
    <scope>NUCLEOTIDE SEQUENCE [LARGE SCALE GENOMIC DNA]</scope>
    <source>
        <strain evidence="2 3">J.3.6.1-F.2.7.3</strain>
    </source>
</reference>
<dbReference type="InterPro" id="IPR035069">
    <property type="entry name" value="TTHA1013/TTHA0281-like"/>
</dbReference>
<proteinExistence type="predicted"/>
<organism evidence="2 3">
    <name type="scientific">Methanospirillum purgamenti</name>
    <dbReference type="NCBI Taxonomy" id="2834276"/>
    <lineage>
        <taxon>Archaea</taxon>
        <taxon>Methanobacteriati</taxon>
        <taxon>Methanobacteriota</taxon>
        <taxon>Stenosarchaea group</taxon>
        <taxon>Methanomicrobia</taxon>
        <taxon>Methanomicrobiales</taxon>
        <taxon>Methanospirillaceae</taxon>
        <taxon>Methanospirillum</taxon>
    </lineage>
</organism>